<dbReference type="GO" id="GO:0016020">
    <property type="term" value="C:membrane"/>
    <property type="evidence" value="ECO:0007669"/>
    <property type="project" value="UniProtKB-SubCell"/>
</dbReference>
<dbReference type="STRING" id="592026.GCWU0000282_001810"/>
<dbReference type="EMBL" id="ACIL03000013">
    <property type="protein sequence ID" value="ESL02939.1"/>
    <property type="molecule type" value="Genomic_DNA"/>
</dbReference>
<dbReference type="Gene3D" id="1.20.1540.10">
    <property type="entry name" value="Rhomboid-like"/>
    <property type="match status" value="1"/>
</dbReference>
<dbReference type="SUPFAM" id="SSF144091">
    <property type="entry name" value="Rhomboid-like"/>
    <property type="match status" value="1"/>
</dbReference>
<evidence type="ECO:0008006" key="8">
    <source>
        <dbReference type="Google" id="ProtNLM"/>
    </source>
</evidence>
<evidence type="ECO:0000256" key="4">
    <source>
        <dbReference type="ARBA" id="ARBA00023136"/>
    </source>
</evidence>
<feature type="transmembrane region" description="Helical" evidence="5">
    <location>
        <begin position="20"/>
        <end position="45"/>
    </location>
</feature>
<keyword evidence="7" id="KW-1185">Reference proteome</keyword>
<dbReference type="HOGENOM" id="CLU_070290_0_0_9"/>
<evidence type="ECO:0000256" key="3">
    <source>
        <dbReference type="ARBA" id="ARBA00022989"/>
    </source>
</evidence>
<sequence length="290" mass="33674">MNNFLDKMERKLGRFAVKNLMLYIIGIYIIGALLSVVAPTFYYLYLSLNIEKVMQGEVWRLVTFILEPLSSMRGGTSVIFFCITLYFYWILGTNLEYAWGTFRFNVYYISGILLNIIAAVITYAVTGDASSGMYFGLNYINESLLLAYCAMYPDYQVLLMFVLPVKMKYLGIFYGAFVVLQIVQNAAAGNFMFAIAIIVALLNFIWFFFSTRNYRQKFNNKMRRMKFEARRKTAEKGFNTEKGVARHKCAICGRTELDDPNLEFRFCSKCEGNYEYCNEHLFTHQHITKS</sequence>
<keyword evidence="3 5" id="KW-1133">Transmembrane helix</keyword>
<dbReference type="OrthoDB" id="9778756at2"/>
<evidence type="ECO:0000256" key="5">
    <source>
        <dbReference type="SAM" id="Phobius"/>
    </source>
</evidence>
<accession>V2XL80</accession>
<comment type="caution">
    <text evidence="6">The sequence shown here is derived from an EMBL/GenBank/DDBJ whole genome shotgun (WGS) entry which is preliminary data.</text>
</comment>
<dbReference type="eggNOG" id="COG0705">
    <property type="taxonomic scope" value="Bacteria"/>
</dbReference>
<protein>
    <recommendedName>
        <fullName evidence="8">Peptidase S54 rhomboid domain-containing protein</fullName>
    </recommendedName>
</protein>
<keyword evidence="2 5" id="KW-0812">Transmembrane</keyword>
<organism evidence="6 7">
    <name type="scientific">Catonella morbi ATCC 51271</name>
    <dbReference type="NCBI Taxonomy" id="592026"/>
    <lineage>
        <taxon>Bacteria</taxon>
        <taxon>Bacillati</taxon>
        <taxon>Bacillota</taxon>
        <taxon>Clostridia</taxon>
        <taxon>Lachnospirales</taxon>
        <taxon>Lachnospiraceae</taxon>
        <taxon>Catonella</taxon>
    </lineage>
</organism>
<evidence type="ECO:0000256" key="2">
    <source>
        <dbReference type="ARBA" id="ARBA00022692"/>
    </source>
</evidence>
<feature type="transmembrane region" description="Helical" evidence="5">
    <location>
        <begin position="78"/>
        <end position="99"/>
    </location>
</feature>
<dbReference type="RefSeq" id="WP_023354681.1">
    <property type="nucleotide sequence ID" value="NZ_KI535368.1"/>
</dbReference>
<proteinExistence type="predicted"/>
<evidence type="ECO:0000313" key="7">
    <source>
        <dbReference type="Proteomes" id="UP000018227"/>
    </source>
</evidence>
<evidence type="ECO:0000313" key="6">
    <source>
        <dbReference type="EMBL" id="ESL02939.1"/>
    </source>
</evidence>
<keyword evidence="4 5" id="KW-0472">Membrane</keyword>
<feature type="transmembrane region" description="Helical" evidence="5">
    <location>
        <begin position="193"/>
        <end position="214"/>
    </location>
</feature>
<comment type="subcellular location">
    <subcellularLocation>
        <location evidence="1">Membrane</location>
        <topology evidence="1">Multi-pass membrane protein</topology>
    </subcellularLocation>
</comment>
<dbReference type="Proteomes" id="UP000018227">
    <property type="component" value="Unassembled WGS sequence"/>
</dbReference>
<name>V2XL80_9FIRM</name>
<reference evidence="6 7" key="1">
    <citation type="submission" date="2013-06" db="EMBL/GenBank/DDBJ databases">
        <authorList>
            <person name="Weinstock G."/>
            <person name="Sodergren E."/>
            <person name="Clifton S."/>
            <person name="Fulton L."/>
            <person name="Fulton B."/>
            <person name="Courtney L."/>
            <person name="Fronick C."/>
            <person name="Harrison M."/>
            <person name="Strong C."/>
            <person name="Farmer C."/>
            <person name="Delahaunty K."/>
            <person name="Markovic C."/>
            <person name="Hall O."/>
            <person name="Minx P."/>
            <person name="Tomlinson C."/>
            <person name="Mitreva M."/>
            <person name="Nelson J."/>
            <person name="Hou S."/>
            <person name="Wollam A."/>
            <person name="Pepin K.H."/>
            <person name="Johnson M."/>
            <person name="Bhonagiri V."/>
            <person name="Nash W.E."/>
            <person name="Warren W."/>
            <person name="Chinwalla A."/>
            <person name="Mardis E.R."/>
            <person name="Wilson R.K."/>
        </authorList>
    </citation>
    <scope>NUCLEOTIDE SEQUENCE [LARGE SCALE GENOMIC DNA]</scope>
    <source>
        <strain evidence="6 7">ATCC 51271</strain>
    </source>
</reference>
<dbReference type="InterPro" id="IPR035952">
    <property type="entry name" value="Rhomboid-like_sf"/>
</dbReference>
<feature type="transmembrane region" description="Helical" evidence="5">
    <location>
        <begin position="106"/>
        <end position="125"/>
    </location>
</feature>
<gene>
    <name evidence="6" type="ORF">GCWU0000282_001810</name>
</gene>
<evidence type="ECO:0000256" key="1">
    <source>
        <dbReference type="ARBA" id="ARBA00004141"/>
    </source>
</evidence>
<dbReference type="AlphaFoldDB" id="V2XL80"/>